<dbReference type="Proteomes" id="UP000051202">
    <property type="component" value="Unassembled WGS sequence"/>
</dbReference>
<dbReference type="AlphaFoldDB" id="A0A0T6DSG3"/>
<reference evidence="1 2" key="1">
    <citation type="submission" date="2015-11" db="EMBL/GenBank/DDBJ databases">
        <title>Permanent draft genome of Psychrobacter piscatorii LQ58.</title>
        <authorList>
            <person name="Zhou M."/>
            <person name="Dong B."/>
            <person name="Liu Q."/>
        </authorList>
    </citation>
    <scope>NUCLEOTIDE SEQUENCE [LARGE SCALE GENOMIC DNA]</scope>
    <source>
        <strain evidence="1 2">LQ58</strain>
    </source>
</reference>
<dbReference type="EMBL" id="LNDJ01000057">
    <property type="protein sequence ID" value="KRU22819.1"/>
    <property type="molecule type" value="Genomic_DNA"/>
</dbReference>
<keyword evidence="2" id="KW-1185">Reference proteome</keyword>
<sequence length="187" mass="21218">MEQIAIIFFALNSFLGMEDNTISADKTTVTVYPRRQIIEITQQDLFAIVHSDTDATYVKRQWASVSAHSQQGTGWAKALAPFPSKTITLVTVNNQVQPQLTLSYNDEKDLRAIGIWYNADKNHFSINHVPQDNLQTTEGELIGKYWVFNADQPFSFTLEPFKALPQIYQNLKKPLTQILAKDDALVQ</sequence>
<proteinExistence type="predicted"/>
<accession>A0A0T6DSG3</accession>
<comment type="caution">
    <text evidence="1">The sequence shown here is derived from an EMBL/GenBank/DDBJ whole genome shotgun (WGS) entry which is preliminary data.</text>
</comment>
<organism evidence="1 2">
    <name type="scientific">Psychrobacter piscatorii</name>
    <dbReference type="NCBI Taxonomy" id="554343"/>
    <lineage>
        <taxon>Bacteria</taxon>
        <taxon>Pseudomonadati</taxon>
        <taxon>Pseudomonadota</taxon>
        <taxon>Gammaproteobacteria</taxon>
        <taxon>Moraxellales</taxon>
        <taxon>Moraxellaceae</taxon>
        <taxon>Psychrobacter</taxon>
    </lineage>
</organism>
<protein>
    <submittedName>
        <fullName evidence="1">Uncharacterized protein</fullName>
    </submittedName>
</protein>
<name>A0A0T6DSG3_9GAMM</name>
<gene>
    <name evidence="1" type="ORF">AS194_06985</name>
</gene>
<evidence type="ECO:0000313" key="1">
    <source>
        <dbReference type="EMBL" id="KRU22819.1"/>
    </source>
</evidence>
<evidence type="ECO:0000313" key="2">
    <source>
        <dbReference type="Proteomes" id="UP000051202"/>
    </source>
</evidence>
<dbReference type="RefSeq" id="WP_058024396.1">
    <property type="nucleotide sequence ID" value="NZ_LNDJ01000057.1"/>
</dbReference>